<keyword evidence="6" id="KW-1185">Reference proteome</keyword>
<dbReference type="RefSeq" id="WP_131150066.1">
    <property type="nucleotide sequence ID" value="NZ_SJTG01000001.1"/>
</dbReference>
<evidence type="ECO:0000313" key="6">
    <source>
        <dbReference type="Proteomes" id="UP000291822"/>
    </source>
</evidence>
<evidence type="ECO:0000256" key="3">
    <source>
        <dbReference type="ARBA" id="ARBA00023172"/>
    </source>
</evidence>
<keyword evidence="1" id="KW-0229">DNA integration</keyword>
<dbReference type="InterPro" id="IPR002104">
    <property type="entry name" value="Integrase_catalytic"/>
</dbReference>
<dbReference type="InterPro" id="IPR022000">
    <property type="entry name" value="Min27-like_integrase_DNA_bind"/>
</dbReference>
<protein>
    <submittedName>
        <fullName evidence="5">Site-specific integrase</fullName>
    </submittedName>
</protein>
<dbReference type="InterPro" id="IPR011010">
    <property type="entry name" value="DNA_brk_join_enz"/>
</dbReference>
<dbReference type="CDD" id="cd01189">
    <property type="entry name" value="INT_ICEBs1_C_like"/>
    <property type="match status" value="1"/>
</dbReference>
<dbReference type="Gene3D" id="1.10.150.130">
    <property type="match status" value="1"/>
</dbReference>
<dbReference type="PANTHER" id="PTHR30349:SF36">
    <property type="entry name" value="PROPHAGE INTEGRASE INTR-RELATED"/>
    <property type="match status" value="1"/>
</dbReference>
<dbReference type="Gene3D" id="1.10.443.10">
    <property type="entry name" value="Intergrase catalytic core"/>
    <property type="match status" value="1"/>
</dbReference>
<reference evidence="5 6" key="1">
    <citation type="submission" date="2019-02" db="EMBL/GenBank/DDBJ databases">
        <title>Dyella amyloliquefaciens sp. nov., isolated from forest soil.</title>
        <authorList>
            <person name="Gao Z.-H."/>
            <person name="Qiu L.-H."/>
        </authorList>
    </citation>
    <scope>NUCLEOTIDE SEQUENCE [LARGE SCALE GENOMIC DNA]</scope>
    <source>
        <strain evidence="5 6">KACC 12747</strain>
    </source>
</reference>
<comment type="caution">
    <text evidence="5">The sequence shown here is derived from an EMBL/GenBank/DDBJ whole genome shotgun (WGS) entry which is preliminary data.</text>
</comment>
<keyword evidence="3" id="KW-0233">DNA recombination</keyword>
<dbReference type="Pfam" id="PF14659">
    <property type="entry name" value="Phage_int_SAM_3"/>
    <property type="match status" value="1"/>
</dbReference>
<organism evidence="5 6">
    <name type="scientific">Dyella soli</name>
    <dbReference type="NCBI Taxonomy" id="522319"/>
    <lineage>
        <taxon>Bacteria</taxon>
        <taxon>Pseudomonadati</taxon>
        <taxon>Pseudomonadota</taxon>
        <taxon>Gammaproteobacteria</taxon>
        <taxon>Lysobacterales</taxon>
        <taxon>Rhodanobacteraceae</taxon>
        <taxon>Dyella</taxon>
    </lineage>
</organism>
<dbReference type="Pfam" id="PF12167">
    <property type="entry name" value="Arm-DNA-bind_2"/>
    <property type="match status" value="1"/>
</dbReference>
<dbReference type="InterPro" id="IPR050090">
    <property type="entry name" value="Tyrosine_recombinase_XerCD"/>
</dbReference>
<dbReference type="SUPFAM" id="SSF56349">
    <property type="entry name" value="DNA breaking-rejoining enzymes"/>
    <property type="match status" value="1"/>
</dbReference>
<dbReference type="GO" id="GO:0006310">
    <property type="term" value="P:DNA recombination"/>
    <property type="evidence" value="ECO:0007669"/>
    <property type="project" value="UniProtKB-KW"/>
</dbReference>
<name>A0A4R0YX41_9GAMM</name>
<sequence>MGGRQAGVRAATKGSITLDFYYRGVRCRERLKLAPTSANQKFAANLRAQIQAEIARGTFEYAKFFPDSKRALTLSKVPGAAITLGPALETWLKGMKGQIEHSTFRDYDLAIQRVWVPAFGTRRLTELTRADLKAWVAERSCGIKRIRNLLLPLRGLYAQALDDQQINVNPFVGWTPRKIEPPKETDDVDPFGPSEVAAILESCDGQVRNLFQFGFWTGLRTSELIALRWEDVDLDGGTITVRRAKVRKQVKAPKTKAGRRTMQLLQPALDAIRAQRQHTQLAGEEVFTNPRTGGPWLHDGPIRKTAWQPTLKRAGVRYRYPYQMRHTFASTLLSAGENPVWVASMMGHKDWTMIVRTYGRWIPSVAPDAGQKVAAVWLTGQNHHNQGET</sequence>
<proteinExistence type="predicted"/>
<dbReference type="AlphaFoldDB" id="A0A4R0YX41"/>
<dbReference type="Pfam" id="PF00589">
    <property type="entry name" value="Phage_integrase"/>
    <property type="match status" value="1"/>
</dbReference>
<dbReference type="InterPro" id="IPR013762">
    <property type="entry name" value="Integrase-like_cat_sf"/>
</dbReference>
<feature type="domain" description="Tyr recombinase" evidence="4">
    <location>
        <begin position="186"/>
        <end position="375"/>
    </location>
</feature>
<dbReference type="GO" id="GO:0015074">
    <property type="term" value="P:DNA integration"/>
    <property type="evidence" value="ECO:0007669"/>
    <property type="project" value="UniProtKB-KW"/>
</dbReference>
<dbReference type="PROSITE" id="PS51898">
    <property type="entry name" value="TYR_RECOMBINASE"/>
    <property type="match status" value="1"/>
</dbReference>
<evidence type="ECO:0000256" key="2">
    <source>
        <dbReference type="ARBA" id="ARBA00023125"/>
    </source>
</evidence>
<dbReference type="EMBL" id="SJTG01000001">
    <property type="protein sequence ID" value="TCI13151.1"/>
    <property type="molecule type" value="Genomic_DNA"/>
</dbReference>
<dbReference type="GO" id="GO:0003677">
    <property type="term" value="F:DNA binding"/>
    <property type="evidence" value="ECO:0007669"/>
    <property type="project" value="UniProtKB-KW"/>
</dbReference>
<evidence type="ECO:0000259" key="4">
    <source>
        <dbReference type="PROSITE" id="PS51898"/>
    </source>
</evidence>
<dbReference type="InterPro" id="IPR004107">
    <property type="entry name" value="Integrase_SAM-like_N"/>
</dbReference>
<dbReference type="PANTHER" id="PTHR30349">
    <property type="entry name" value="PHAGE INTEGRASE-RELATED"/>
    <property type="match status" value="1"/>
</dbReference>
<keyword evidence="2" id="KW-0238">DNA-binding</keyword>
<dbReference type="InterPro" id="IPR010998">
    <property type="entry name" value="Integrase_recombinase_N"/>
</dbReference>
<evidence type="ECO:0000256" key="1">
    <source>
        <dbReference type="ARBA" id="ARBA00022908"/>
    </source>
</evidence>
<gene>
    <name evidence="5" type="ORF">EZM97_07590</name>
</gene>
<accession>A0A4R0YX41</accession>
<dbReference type="Proteomes" id="UP000291822">
    <property type="component" value="Unassembled WGS sequence"/>
</dbReference>
<evidence type="ECO:0000313" key="5">
    <source>
        <dbReference type="EMBL" id="TCI13151.1"/>
    </source>
</evidence>